<comment type="caution">
    <text evidence="3">The sequence shown here is derived from an EMBL/GenBank/DDBJ whole genome shotgun (WGS) entry which is preliminary data.</text>
</comment>
<dbReference type="EMBL" id="JACHCC010000001">
    <property type="protein sequence ID" value="MBB6498297.1"/>
    <property type="molecule type" value="Genomic_DNA"/>
</dbReference>
<gene>
    <name evidence="3" type="ORF">HDF25_000421</name>
</gene>
<dbReference type="Proteomes" id="UP000521017">
    <property type="component" value="Unassembled WGS sequence"/>
</dbReference>
<name>A0A7X0J1Y2_9SPHI</name>
<proteinExistence type="predicted"/>
<feature type="chain" id="PRO_5030518697" description="Vitellogenin II" evidence="2">
    <location>
        <begin position="28"/>
        <end position="294"/>
    </location>
</feature>
<feature type="signal peptide" evidence="2">
    <location>
        <begin position="1"/>
        <end position="27"/>
    </location>
</feature>
<dbReference type="RefSeq" id="WP_184622269.1">
    <property type="nucleotide sequence ID" value="NZ_JACHCC010000001.1"/>
</dbReference>
<feature type="region of interest" description="Disordered" evidence="1">
    <location>
        <begin position="188"/>
        <end position="294"/>
    </location>
</feature>
<evidence type="ECO:0000256" key="1">
    <source>
        <dbReference type="SAM" id="MobiDB-lite"/>
    </source>
</evidence>
<dbReference type="AlphaFoldDB" id="A0A7X0J1Y2"/>
<feature type="compositionally biased region" description="Gly residues" evidence="1">
    <location>
        <begin position="270"/>
        <end position="294"/>
    </location>
</feature>
<keyword evidence="2" id="KW-0732">Signal</keyword>
<evidence type="ECO:0000256" key="2">
    <source>
        <dbReference type="SAM" id="SignalP"/>
    </source>
</evidence>
<organism evidence="3 4">
    <name type="scientific">Pedobacter cryoconitis</name>
    <dbReference type="NCBI Taxonomy" id="188932"/>
    <lineage>
        <taxon>Bacteria</taxon>
        <taxon>Pseudomonadati</taxon>
        <taxon>Bacteroidota</taxon>
        <taxon>Sphingobacteriia</taxon>
        <taxon>Sphingobacteriales</taxon>
        <taxon>Sphingobacteriaceae</taxon>
        <taxon>Pedobacter</taxon>
    </lineage>
</organism>
<evidence type="ECO:0008006" key="5">
    <source>
        <dbReference type="Google" id="ProtNLM"/>
    </source>
</evidence>
<accession>A0A7X0J1Y2</accession>
<sequence length="294" mass="31873">MKPNHLFPSMLVVAALAVSSCSAPQMAQQTRHSDDVYGSTAKAVEYTAPERTYSSQSVDDGYTDGNDDYYGSSDLYADMDYSSRINRFYYGSPYRGYYDPFYYDGFYNGYSPYYSGFGFGFGNGYYGSSWGLGFGYGWGGGFYSPWGWGGGYYGGLWGGGYWGGGFWGGGYYGGGYYGRNSNYRPVYNRDTQRSSYSGRATNYGTRSYGGRSSYNGSGVARSGSRSYYNGRAQGYGYDRSNRSYGQSTTRPDRSQSYTPQRSSSERSSGSYGGGGYGGGGGRSSGGGGGRGGRN</sequence>
<protein>
    <recommendedName>
        <fullName evidence="5">Vitellogenin II</fullName>
    </recommendedName>
</protein>
<feature type="compositionally biased region" description="Low complexity" evidence="1">
    <location>
        <begin position="202"/>
        <end position="218"/>
    </location>
</feature>
<feature type="compositionally biased region" description="Polar residues" evidence="1">
    <location>
        <begin position="242"/>
        <end position="260"/>
    </location>
</feature>
<evidence type="ECO:0000313" key="4">
    <source>
        <dbReference type="Proteomes" id="UP000521017"/>
    </source>
</evidence>
<reference evidence="3 4" key="1">
    <citation type="submission" date="2020-08" db="EMBL/GenBank/DDBJ databases">
        <title>Genomic Encyclopedia of Type Strains, Phase IV (KMG-V): Genome sequencing to study the core and pangenomes of soil and plant-associated prokaryotes.</title>
        <authorList>
            <person name="Whitman W."/>
        </authorList>
    </citation>
    <scope>NUCLEOTIDE SEQUENCE [LARGE SCALE GENOMIC DNA]</scope>
    <source>
        <strain evidence="3 4">M2T3</strain>
    </source>
</reference>
<dbReference type="PROSITE" id="PS51257">
    <property type="entry name" value="PROKAR_LIPOPROTEIN"/>
    <property type="match status" value="1"/>
</dbReference>
<evidence type="ECO:0000313" key="3">
    <source>
        <dbReference type="EMBL" id="MBB6498297.1"/>
    </source>
</evidence>